<reference evidence="2 3" key="1">
    <citation type="journal article" date="2011" name="Nat. Biotechnol.">
        <title>Comparative genomic analysis of the thermophilic biomass-degrading fungi Myceliophthora thermophila and Thielavia terrestris.</title>
        <authorList>
            <person name="Berka R.M."/>
            <person name="Grigoriev I.V."/>
            <person name="Otillar R."/>
            <person name="Salamov A."/>
            <person name="Grimwood J."/>
            <person name="Reid I."/>
            <person name="Ishmael N."/>
            <person name="John T."/>
            <person name="Darmond C."/>
            <person name="Moisan M.-C."/>
            <person name="Henrissat B."/>
            <person name="Coutinho P.M."/>
            <person name="Lombard V."/>
            <person name="Natvig D.O."/>
            <person name="Lindquist E."/>
            <person name="Schmutz J."/>
            <person name="Lucas S."/>
            <person name="Harris P."/>
            <person name="Powlowski J."/>
            <person name="Bellemare A."/>
            <person name="Taylor D."/>
            <person name="Butler G."/>
            <person name="de Vries R.P."/>
            <person name="Allijn I.E."/>
            <person name="van den Brink J."/>
            <person name="Ushinsky S."/>
            <person name="Storms R."/>
            <person name="Powell A.J."/>
            <person name="Paulsen I.T."/>
            <person name="Elbourne L.D.H."/>
            <person name="Baker S.E."/>
            <person name="Magnuson J."/>
            <person name="LaBoissiere S."/>
            <person name="Clutterbuck A.J."/>
            <person name="Martinez D."/>
            <person name="Wogulis M."/>
            <person name="de Leon A.L."/>
            <person name="Rey M.W."/>
            <person name="Tsang A."/>
        </authorList>
    </citation>
    <scope>NUCLEOTIDE SEQUENCE [LARGE SCALE GENOMIC DNA]</scope>
    <source>
        <strain evidence="3">ATCC 42464 / BCRC 31852 / DSM 1799</strain>
    </source>
</reference>
<gene>
    <name evidence="2" type="ORF">MYCTH_2124880</name>
</gene>
<dbReference type="VEuPathDB" id="FungiDB:MYCTH_2124880"/>
<dbReference type="EMBL" id="CP003003">
    <property type="protein sequence ID" value="AEO55919.1"/>
    <property type="molecule type" value="Genomic_DNA"/>
</dbReference>
<protein>
    <submittedName>
        <fullName evidence="2">Uncharacterized protein</fullName>
    </submittedName>
</protein>
<dbReference type="AlphaFoldDB" id="G2QAS7"/>
<keyword evidence="3" id="KW-1185">Reference proteome</keyword>
<evidence type="ECO:0000313" key="3">
    <source>
        <dbReference type="Proteomes" id="UP000007322"/>
    </source>
</evidence>
<evidence type="ECO:0000313" key="2">
    <source>
        <dbReference type="EMBL" id="AEO55919.1"/>
    </source>
</evidence>
<name>G2QAS7_THET4</name>
<feature type="compositionally biased region" description="Pro residues" evidence="1">
    <location>
        <begin position="1"/>
        <end position="11"/>
    </location>
</feature>
<proteinExistence type="predicted"/>
<dbReference type="HOGENOM" id="CLU_1983097_0_0_1"/>
<dbReference type="Proteomes" id="UP000007322">
    <property type="component" value="Chromosome 2"/>
</dbReference>
<dbReference type="RefSeq" id="XP_003661164.1">
    <property type="nucleotide sequence ID" value="XM_003661116.1"/>
</dbReference>
<organism evidence="2 3">
    <name type="scientific">Thermothelomyces thermophilus (strain ATCC 42464 / BCRC 31852 / DSM 1799)</name>
    <name type="common">Sporotrichum thermophile</name>
    <dbReference type="NCBI Taxonomy" id="573729"/>
    <lineage>
        <taxon>Eukaryota</taxon>
        <taxon>Fungi</taxon>
        <taxon>Dikarya</taxon>
        <taxon>Ascomycota</taxon>
        <taxon>Pezizomycotina</taxon>
        <taxon>Sordariomycetes</taxon>
        <taxon>Sordariomycetidae</taxon>
        <taxon>Sordariales</taxon>
        <taxon>Chaetomiaceae</taxon>
        <taxon>Thermothelomyces</taxon>
    </lineage>
</organism>
<dbReference type="GeneID" id="11511843"/>
<dbReference type="InParanoid" id="G2QAS7"/>
<accession>G2QAS7</accession>
<dbReference type="KEGG" id="mtm:MYCTH_2124880"/>
<sequence>MVCIPPGPAPPDRGGLVPASGLPPTTPPNLRPMSMSLFAPPRFPPPSFGPSSAPAFPFLNTNHHLPNLAGEENTAELIIVSSNVMPSYQLRSVFGGGLEELFVDRLVSSLATFYGLLRDAGVGYTI</sequence>
<feature type="region of interest" description="Disordered" evidence="1">
    <location>
        <begin position="1"/>
        <end position="28"/>
    </location>
</feature>
<evidence type="ECO:0000256" key="1">
    <source>
        <dbReference type="SAM" id="MobiDB-lite"/>
    </source>
</evidence>